<dbReference type="InterPro" id="IPR018244">
    <property type="entry name" value="Allrgn_V5/Tpx1_CS"/>
</dbReference>
<reference evidence="3" key="1">
    <citation type="submission" date="2021-04" db="EMBL/GenBank/DDBJ databases">
        <title>Isolation of p-tert-butylphenol degrading bacteria Sphingobium phenoxybenzoativorans Tas13 from active sludge.</title>
        <authorList>
            <person name="Li Y."/>
        </authorList>
    </citation>
    <scope>NUCLEOTIDE SEQUENCE</scope>
    <source>
        <strain evidence="3">Tas13</strain>
    </source>
</reference>
<name>A0A975K492_9SPHN</name>
<dbReference type="PANTHER" id="PTHR10334">
    <property type="entry name" value="CYSTEINE-RICH SECRETORY PROTEIN-RELATED"/>
    <property type="match status" value="1"/>
</dbReference>
<keyword evidence="1" id="KW-0732">Signal</keyword>
<dbReference type="RefSeq" id="WP_212608359.1">
    <property type="nucleotide sequence ID" value="NZ_CP073910.1"/>
</dbReference>
<evidence type="ECO:0000313" key="3">
    <source>
        <dbReference type="EMBL" id="QUT04560.1"/>
    </source>
</evidence>
<feature type="domain" description="SCP" evidence="2">
    <location>
        <begin position="51"/>
        <end position="192"/>
    </location>
</feature>
<dbReference type="GO" id="GO:0005576">
    <property type="term" value="C:extracellular region"/>
    <property type="evidence" value="ECO:0007669"/>
    <property type="project" value="InterPro"/>
</dbReference>
<keyword evidence="3" id="KW-0378">Hydrolase</keyword>
<accession>A0A975K492</accession>
<dbReference type="Pfam" id="PF00188">
    <property type="entry name" value="CAP"/>
    <property type="match status" value="1"/>
</dbReference>
<organism evidence="3 4">
    <name type="scientific">Sphingobium phenoxybenzoativorans</name>
    <dbReference type="NCBI Taxonomy" id="1592790"/>
    <lineage>
        <taxon>Bacteria</taxon>
        <taxon>Pseudomonadati</taxon>
        <taxon>Pseudomonadota</taxon>
        <taxon>Alphaproteobacteria</taxon>
        <taxon>Sphingomonadales</taxon>
        <taxon>Sphingomonadaceae</taxon>
        <taxon>Sphingobium</taxon>
    </lineage>
</organism>
<dbReference type="PRINTS" id="PR00838">
    <property type="entry name" value="V5ALLERGEN"/>
</dbReference>
<dbReference type="GO" id="GO:0006508">
    <property type="term" value="P:proteolysis"/>
    <property type="evidence" value="ECO:0007669"/>
    <property type="project" value="UniProtKB-KW"/>
</dbReference>
<keyword evidence="4" id="KW-1185">Reference proteome</keyword>
<dbReference type="AlphaFoldDB" id="A0A975K492"/>
<dbReference type="SMART" id="SM00198">
    <property type="entry name" value="SCP"/>
    <property type="match status" value="1"/>
</dbReference>
<feature type="chain" id="PRO_5036708860" evidence="1">
    <location>
        <begin position="27"/>
        <end position="200"/>
    </location>
</feature>
<dbReference type="InterPro" id="IPR014044">
    <property type="entry name" value="CAP_dom"/>
</dbReference>
<dbReference type="PROSITE" id="PS01010">
    <property type="entry name" value="CRISP_2"/>
    <property type="match status" value="1"/>
</dbReference>
<evidence type="ECO:0000259" key="2">
    <source>
        <dbReference type="SMART" id="SM00198"/>
    </source>
</evidence>
<dbReference type="Proteomes" id="UP000681425">
    <property type="component" value="Chromosome"/>
</dbReference>
<proteinExistence type="predicted"/>
<dbReference type="SUPFAM" id="SSF55797">
    <property type="entry name" value="PR-1-like"/>
    <property type="match status" value="1"/>
</dbReference>
<evidence type="ECO:0000256" key="1">
    <source>
        <dbReference type="SAM" id="SignalP"/>
    </source>
</evidence>
<evidence type="ECO:0000313" key="4">
    <source>
        <dbReference type="Proteomes" id="UP000681425"/>
    </source>
</evidence>
<keyword evidence="3" id="KW-0645">Protease</keyword>
<dbReference type="PRINTS" id="PR00837">
    <property type="entry name" value="V5TPXLIKE"/>
</dbReference>
<dbReference type="EMBL" id="CP073910">
    <property type="protein sequence ID" value="QUT04560.1"/>
    <property type="molecule type" value="Genomic_DNA"/>
</dbReference>
<dbReference type="KEGG" id="spph:KFK14_16100"/>
<gene>
    <name evidence="3" type="ORF">KFK14_16100</name>
</gene>
<protein>
    <submittedName>
        <fullName evidence="3">Serine protease</fullName>
    </submittedName>
</protein>
<dbReference type="InterPro" id="IPR001283">
    <property type="entry name" value="CRISP-related"/>
</dbReference>
<sequence>MTGGFLKRISKYWPTFLALAAFPAQAQTDLQRDVRDRWYNPDKPQPRGEGLLKYHMLTAHNRARAAADVPPLVWDQALANEAGAYARVLARSRTFKHSSKAQRSKPQGENLWMGSQGGFTYAEMAASWVNEKRYYRPRAVLPDISTTGDWRDVGHYTQVIWRSTTAVGCGLASNGDDDYLVCRYSPPGNVFGQNATAGKP</sequence>
<dbReference type="PROSITE" id="PS01009">
    <property type="entry name" value="CRISP_1"/>
    <property type="match status" value="1"/>
</dbReference>
<dbReference type="InterPro" id="IPR002413">
    <property type="entry name" value="V5_allergen-like"/>
</dbReference>
<dbReference type="GO" id="GO:0008233">
    <property type="term" value="F:peptidase activity"/>
    <property type="evidence" value="ECO:0007669"/>
    <property type="project" value="UniProtKB-KW"/>
</dbReference>
<dbReference type="InterPro" id="IPR035940">
    <property type="entry name" value="CAP_sf"/>
</dbReference>
<feature type="signal peptide" evidence="1">
    <location>
        <begin position="1"/>
        <end position="26"/>
    </location>
</feature>
<dbReference type="Gene3D" id="3.40.33.10">
    <property type="entry name" value="CAP"/>
    <property type="match status" value="1"/>
</dbReference>